<accession>A0A914PXS1</accession>
<reference evidence="2" key="1">
    <citation type="submission" date="2022-11" db="UniProtKB">
        <authorList>
            <consortium name="WormBaseParasite"/>
        </authorList>
    </citation>
    <scope>IDENTIFICATION</scope>
</reference>
<sequence>MEYENYIPPGYLEAYEKLLFVLQMAPDRETKKKLCDFFSQKYTMLSFLWEHRIKLELPPEPEMISKDVFELCLKLKKKAMKHFYYHAYLFCLPGRLQEPCKPEKMQKLVQIYHLPYVEVLSKICDIKMKEAFRILACKNIEQFLTFPHSQLSRFYRHYQRNSGTPLPAEIQEKYEKAVKSYQKMILIAMKPDEWIEWMKESFSEKYWIQNFECKLGEHFFMTEIWLGFTEYLDEQNNVDVLDVYKRYCRLFVNDTEMRLKYSETIKKYSSKGFNVLPWRLDQLEYEVDFISGEIGLPALKKFLKDDCSASICRECFEAKNQQFFKGQLSYNKTSTFAFWKKKKEVVECCLCEFGKPKDENVEENETEIGKEMCFRKSLAAIRTRTIKFHPIVNIFFRDSFDPPFPRSIFQYIIKTANHQTLSKLYATAKYFYIKQRTLLCFRIQISSFPTETFLEKALFTNSKILLKSPVNKYCCGTTLAFQDSSNQKNLLSKCLPKLCCCSLTHLIIHGQNLSIDEFKVLLSNGKMEQVELKEVRIFKENEKMLKIEEIIEMLPTVIDLAINTKSRQMFTPNSARNIAMLNRNEKKFESFRLYHVPDTFHLGWFESFLQIHMQPRGYLRLKLRENVNDQFRLAYKHFLSTIKNHWNPSYQGPQFGYHE</sequence>
<protein>
    <submittedName>
        <fullName evidence="2">Uncharacterized protein</fullName>
    </submittedName>
</protein>
<proteinExistence type="predicted"/>
<keyword evidence="1" id="KW-1185">Reference proteome</keyword>
<evidence type="ECO:0000313" key="1">
    <source>
        <dbReference type="Proteomes" id="UP000887578"/>
    </source>
</evidence>
<name>A0A914PXS1_9BILA</name>
<dbReference type="WBParaSite" id="PDA_v2.g23165.t1">
    <property type="protein sequence ID" value="PDA_v2.g23165.t1"/>
    <property type="gene ID" value="PDA_v2.g23165"/>
</dbReference>
<evidence type="ECO:0000313" key="2">
    <source>
        <dbReference type="WBParaSite" id="PDA_v2.g23165.t1"/>
    </source>
</evidence>
<dbReference type="AlphaFoldDB" id="A0A914PXS1"/>
<organism evidence="1 2">
    <name type="scientific">Panagrolaimus davidi</name>
    <dbReference type="NCBI Taxonomy" id="227884"/>
    <lineage>
        <taxon>Eukaryota</taxon>
        <taxon>Metazoa</taxon>
        <taxon>Ecdysozoa</taxon>
        <taxon>Nematoda</taxon>
        <taxon>Chromadorea</taxon>
        <taxon>Rhabditida</taxon>
        <taxon>Tylenchina</taxon>
        <taxon>Panagrolaimomorpha</taxon>
        <taxon>Panagrolaimoidea</taxon>
        <taxon>Panagrolaimidae</taxon>
        <taxon>Panagrolaimus</taxon>
    </lineage>
</organism>
<dbReference type="Proteomes" id="UP000887578">
    <property type="component" value="Unplaced"/>
</dbReference>